<dbReference type="RefSeq" id="WP_286277131.1">
    <property type="nucleotide sequence ID" value="NZ_AP027731.1"/>
</dbReference>
<keyword evidence="2" id="KW-1185">Reference proteome</keyword>
<protein>
    <submittedName>
        <fullName evidence="1">Phosphonate ABC transporter permease</fullName>
    </submittedName>
</protein>
<evidence type="ECO:0000313" key="2">
    <source>
        <dbReference type="Proteomes" id="UP001321498"/>
    </source>
</evidence>
<dbReference type="SUPFAM" id="SSF52490">
    <property type="entry name" value="Tubulin nucleotide-binding domain-like"/>
    <property type="match status" value="1"/>
</dbReference>
<dbReference type="Gene3D" id="3.40.50.1440">
    <property type="entry name" value="Tubulin/FtsZ, GTPase domain"/>
    <property type="match status" value="1"/>
</dbReference>
<dbReference type="InterPro" id="IPR025904">
    <property type="entry name" value="Tubulin-like"/>
</dbReference>
<reference evidence="2" key="1">
    <citation type="journal article" date="2019" name="Int. J. Syst. Evol. Microbiol.">
        <title>The Global Catalogue of Microorganisms (GCM) 10K type strain sequencing project: providing services to taxonomists for standard genome sequencing and annotation.</title>
        <authorList>
            <consortium name="The Broad Institute Genomics Platform"/>
            <consortium name="The Broad Institute Genome Sequencing Center for Infectious Disease"/>
            <person name="Wu L."/>
            <person name="Ma J."/>
        </authorList>
    </citation>
    <scope>NUCLEOTIDE SEQUENCE [LARGE SCALE GENOMIC DNA]</scope>
    <source>
        <strain evidence="2">NBRC 108725</strain>
    </source>
</reference>
<dbReference type="Proteomes" id="UP001321498">
    <property type="component" value="Chromosome"/>
</dbReference>
<dbReference type="EMBL" id="AP027731">
    <property type="protein sequence ID" value="BDZ47181.1"/>
    <property type="molecule type" value="Genomic_DNA"/>
</dbReference>
<sequence>MPIAPTLILGLGGTGSKIVARVADKVKESASSQENRIAYVVFDTDINELREIREKNPGVFTVQTSTVNTVGDYLTVNTNARDNWFPVNEMLNRKTLTEGAAQVRAISRLAFDTTLKSGKLAPLRDAIDTLFRVDKDNQEQALRVIITSSLAGGTGSGLILSVAMYLSSYLKAKFPHLRAITRGFFLQPDVFYDVIPGADEQQNLKVNAYATIRELDAFLMKGDNTLPPQYRNLKFEFPTIGGEGVEPVNAMPYDFCFLFDAQGTSGSLTSFGDILDHAATCIYTQSIGPMSKRSNSSEDNTLREVIKNNGRNRYAGAGASRLVYPRRHVEKYFAYTWLRTAVSRDWLKFDAAFQGQLAGVRDQQDKGFSVPDLRLEKVFPQTVDTKADGEKDPFARSIKDQAVLKDPEGITEIGKKWAMYLSGLMSYLETRSKNDTDDALKAQLSANIAELSGNAPEYYERYLDLKKYHDLVERHAQENAAITAYSLFGTDSRGANDGQPFALETYLKNQRGDGFIHPVSARYFLYKLLDMLEKQKATVDIELNDLQGYFRDFEKQAFDDPSTDEIEGPESVLARKQGFVSRVTNRQDGWQKDLADKFATYLKKVGDLGNAQVNSAVLTDAIVYVKGLSDAFEKLFDNLRQNLARLGSDIDKLYTAYNDTKGSTTRFVYADSKSLDHIGKSVLYKGGSANADSDLSQAIFAKVREYAAITDEKDENYFQDLYSGTIVQHFVKKFREQQGSTTLDIDVIEALEREYRARTKNVEEANIRHYVVSELNAVKALAAPFIESPLGEDRHPIFACAFNPSIKGDAGSKREALINEHLSNYGGQPDDEIPSQEILFYNAIYGIRARDLSKFSPPRVSQTENLAAGEYFTAYFRLVSQIRPSVDETKVITPHIDRRWHTIAAMPDLDEGNQSNQLTEIHRALLKGLVHGHIIRDKSIGSGMIYRYKPLVGPEQDFIVSNGTPCDQFYEVVDSLTIDPVAVSRLREAVDRRIQATLAETSAVDYLSSPFGTALAHGVELTELRQVVPSFPSVGATIFDIAAFWAISVPKDHFEEEYLAAMTRDFIALIQEEVFRLEDGDQRYTVLEEVLRQQFREFTTHLSAFTEKGGAYFNRKLRVIIGALGDLLIDLPLSELRAEVYAVDKQLLARD</sequence>
<gene>
    <name evidence="1" type="ORF">GCM10025866_30900</name>
</gene>
<evidence type="ECO:0000313" key="1">
    <source>
        <dbReference type="EMBL" id="BDZ47181.1"/>
    </source>
</evidence>
<proteinExistence type="predicted"/>
<organism evidence="1 2">
    <name type="scientific">Naasia aerilata</name>
    <dbReference type="NCBI Taxonomy" id="1162966"/>
    <lineage>
        <taxon>Bacteria</taxon>
        <taxon>Bacillati</taxon>
        <taxon>Actinomycetota</taxon>
        <taxon>Actinomycetes</taxon>
        <taxon>Micrococcales</taxon>
        <taxon>Microbacteriaceae</taxon>
        <taxon>Naasia</taxon>
    </lineage>
</organism>
<accession>A0ABN6XQQ0</accession>
<dbReference type="InterPro" id="IPR036525">
    <property type="entry name" value="Tubulin/FtsZ_GTPase_sf"/>
</dbReference>
<dbReference type="Pfam" id="PF13809">
    <property type="entry name" value="Tubulin_2"/>
    <property type="match status" value="1"/>
</dbReference>
<name>A0ABN6XQQ0_9MICO</name>